<evidence type="ECO:0000313" key="3">
    <source>
        <dbReference type="Proteomes" id="UP000604046"/>
    </source>
</evidence>
<dbReference type="PROSITE" id="PS50222">
    <property type="entry name" value="EF_HAND_2"/>
    <property type="match status" value="1"/>
</dbReference>
<sequence length="371" mass="41507">MSCTLKKETLFVWFFARASGTEKVFTYSEAAIEGKEDGSVAADDKELKSSCLFRVWRRDGTDAICKDGDDVFFEHLDTGKFLEAATDTNPLALADKDESSSGQLFGFFKQGRPIEMRHRDTVYLQTWLHNYIEYRYFEDSNLYAKRWQRREPQTLTVLKKAVLDSSTTEAARRFQFQAFDLDGSATISKSEIDMMLSLIRGAEPSADEVEEIMAKADPACTGGIPFASFASWADAGGLSEEELNHAEVLGNVAQRCYDALHEDKCLVEVLGTVDARTVQGMISQYAENLKAGSLSEILVEKAGAKSDGWFFSGHWKNCMMALLEPEVDLWVRCLNDAMRGWGTDENSLSALVFPSCFGQDVSLLLRKKRLA</sequence>
<comment type="caution">
    <text evidence="2">The sequence shown here is derived from an EMBL/GenBank/DDBJ whole genome shotgun (WGS) entry which is preliminary data.</text>
</comment>
<dbReference type="InterPro" id="IPR011992">
    <property type="entry name" value="EF-hand-dom_pair"/>
</dbReference>
<dbReference type="Gene3D" id="1.10.238.10">
    <property type="entry name" value="EF-hand"/>
    <property type="match status" value="1"/>
</dbReference>
<dbReference type="GO" id="GO:0005544">
    <property type="term" value="F:calcium-dependent phospholipid binding"/>
    <property type="evidence" value="ECO:0007669"/>
    <property type="project" value="InterPro"/>
</dbReference>
<dbReference type="Proteomes" id="UP000604046">
    <property type="component" value="Unassembled WGS sequence"/>
</dbReference>
<dbReference type="SUPFAM" id="SSF47874">
    <property type="entry name" value="Annexin"/>
    <property type="match status" value="1"/>
</dbReference>
<dbReference type="SUPFAM" id="SSF47473">
    <property type="entry name" value="EF-hand"/>
    <property type="match status" value="1"/>
</dbReference>
<dbReference type="EMBL" id="CAJNDS010002338">
    <property type="protein sequence ID" value="CAE7439650.1"/>
    <property type="molecule type" value="Genomic_DNA"/>
</dbReference>
<dbReference type="InterPro" id="IPR002048">
    <property type="entry name" value="EF_hand_dom"/>
</dbReference>
<evidence type="ECO:0000259" key="1">
    <source>
        <dbReference type="PROSITE" id="PS50222"/>
    </source>
</evidence>
<organism evidence="2 3">
    <name type="scientific">Symbiodinium natans</name>
    <dbReference type="NCBI Taxonomy" id="878477"/>
    <lineage>
        <taxon>Eukaryota</taxon>
        <taxon>Sar</taxon>
        <taxon>Alveolata</taxon>
        <taxon>Dinophyceae</taxon>
        <taxon>Suessiales</taxon>
        <taxon>Symbiodiniaceae</taxon>
        <taxon>Symbiodinium</taxon>
    </lineage>
</organism>
<reference evidence="2" key="1">
    <citation type="submission" date="2021-02" db="EMBL/GenBank/DDBJ databases">
        <authorList>
            <person name="Dougan E. K."/>
            <person name="Rhodes N."/>
            <person name="Thang M."/>
            <person name="Chan C."/>
        </authorList>
    </citation>
    <scope>NUCLEOTIDE SEQUENCE</scope>
</reference>
<evidence type="ECO:0000313" key="2">
    <source>
        <dbReference type="EMBL" id="CAE7439650.1"/>
    </source>
</evidence>
<name>A0A812RFX6_9DINO</name>
<accession>A0A812RFX6</accession>
<gene>
    <name evidence="2" type="primary">BASS2</name>
    <name evidence="2" type="ORF">SNAT2548_LOCUS23889</name>
</gene>
<dbReference type="AlphaFoldDB" id="A0A812RFX6"/>
<dbReference type="GO" id="GO:0005509">
    <property type="term" value="F:calcium ion binding"/>
    <property type="evidence" value="ECO:0007669"/>
    <property type="project" value="InterPro"/>
</dbReference>
<dbReference type="Pfam" id="PF13499">
    <property type="entry name" value="EF-hand_7"/>
    <property type="match status" value="1"/>
</dbReference>
<dbReference type="InterPro" id="IPR037104">
    <property type="entry name" value="Annexin_sf"/>
</dbReference>
<protein>
    <submittedName>
        <fullName evidence="2">BASS2 protein</fullName>
    </submittedName>
</protein>
<feature type="domain" description="EF-hand" evidence="1">
    <location>
        <begin position="167"/>
        <end position="202"/>
    </location>
</feature>
<proteinExistence type="predicted"/>
<keyword evidence="3" id="KW-1185">Reference proteome</keyword>
<dbReference type="OrthoDB" id="26525at2759"/>